<accession>E3HYS7</accession>
<proteinExistence type="predicted"/>
<keyword evidence="1" id="KW-1133">Transmembrane helix</keyword>
<protein>
    <submittedName>
        <fullName evidence="2">Uncharacterized protein</fullName>
    </submittedName>
</protein>
<dbReference type="Proteomes" id="UP000001399">
    <property type="component" value="Chromosome"/>
</dbReference>
<sequence>MGVEAELLLVLGVLAFAVYELIKTRRALRKSREEKPPPKGE</sequence>
<name>E3HYS7_RHOVT</name>
<dbReference type="KEGG" id="rva:Rvan_0537"/>
<reference evidence="3" key="1">
    <citation type="journal article" date="2011" name="J. Bacteriol.">
        <title>Genome sequences of eight morphologically diverse alphaproteobacteria.</title>
        <authorList>
            <consortium name="US DOE Joint Genome Institute"/>
            <person name="Brown P.J."/>
            <person name="Kysela D.T."/>
            <person name="Buechlein A."/>
            <person name="Hemmerich C."/>
            <person name="Brun Y.V."/>
        </authorList>
    </citation>
    <scope>NUCLEOTIDE SEQUENCE [LARGE SCALE GENOMIC DNA]</scope>
    <source>
        <strain evidence="3">ATCC 17100 / ATH 3.1.1 / DSM 162 / LMG 4299</strain>
    </source>
</reference>
<dbReference type="EMBL" id="CP002292">
    <property type="protein sequence ID" value="ADP69818.1"/>
    <property type="molecule type" value="Genomic_DNA"/>
</dbReference>
<keyword evidence="3" id="KW-1185">Reference proteome</keyword>
<evidence type="ECO:0000256" key="1">
    <source>
        <dbReference type="SAM" id="Phobius"/>
    </source>
</evidence>
<evidence type="ECO:0000313" key="3">
    <source>
        <dbReference type="Proteomes" id="UP000001399"/>
    </source>
</evidence>
<dbReference type="HOGENOM" id="CLU_3275882_0_0_5"/>
<organism evidence="2 3">
    <name type="scientific">Rhodomicrobium vannielii (strain ATCC 17100 / DSM 162 / LMG 4299 / NCIMB 10020 / ATH 3.1.1)</name>
    <dbReference type="NCBI Taxonomy" id="648757"/>
    <lineage>
        <taxon>Bacteria</taxon>
        <taxon>Pseudomonadati</taxon>
        <taxon>Pseudomonadota</taxon>
        <taxon>Alphaproteobacteria</taxon>
        <taxon>Hyphomicrobiales</taxon>
        <taxon>Hyphomicrobiaceae</taxon>
        <taxon>Rhodomicrobium</taxon>
    </lineage>
</organism>
<keyword evidence="1" id="KW-0472">Membrane</keyword>
<dbReference type="STRING" id="648757.Rvan_0537"/>
<feature type="transmembrane region" description="Helical" evidence="1">
    <location>
        <begin position="6"/>
        <end position="22"/>
    </location>
</feature>
<dbReference type="AlphaFoldDB" id="E3HYS7"/>
<keyword evidence="1" id="KW-0812">Transmembrane</keyword>
<dbReference type="RefSeq" id="WP_013418222.1">
    <property type="nucleotide sequence ID" value="NC_014664.1"/>
</dbReference>
<evidence type="ECO:0000313" key="2">
    <source>
        <dbReference type="EMBL" id="ADP69818.1"/>
    </source>
</evidence>
<gene>
    <name evidence="2" type="ordered locus">Rvan_0537</name>
</gene>